<feature type="compositionally biased region" description="Basic and acidic residues" evidence="1">
    <location>
        <begin position="10"/>
        <end position="39"/>
    </location>
</feature>
<feature type="region of interest" description="Disordered" evidence="1">
    <location>
        <begin position="1"/>
        <end position="42"/>
    </location>
</feature>
<organism evidence="2">
    <name type="scientific">Tanacetum cinerariifolium</name>
    <name type="common">Dalmatian daisy</name>
    <name type="synonym">Chrysanthemum cinerariifolium</name>
    <dbReference type="NCBI Taxonomy" id="118510"/>
    <lineage>
        <taxon>Eukaryota</taxon>
        <taxon>Viridiplantae</taxon>
        <taxon>Streptophyta</taxon>
        <taxon>Embryophyta</taxon>
        <taxon>Tracheophyta</taxon>
        <taxon>Spermatophyta</taxon>
        <taxon>Magnoliopsida</taxon>
        <taxon>eudicotyledons</taxon>
        <taxon>Gunneridae</taxon>
        <taxon>Pentapetalae</taxon>
        <taxon>asterids</taxon>
        <taxon>campanulids</taxon>
        <taxon>Asterales</taxon>
        <taxon>Asteraceae</taxon>
        <taxon>Asteroideae</taxon>
        <taxon>Anthemideae</taxon>
        <taxon>Anthemidinae</taxon>
        <taxon>Tanacetum</taxon>
    </lineage>
</organism>
<dbReference type="EMBL" id="BKCJ011887332">
    <property type="protein sequence ID" value="GFD61144.1"/>
    <property type="molecule type" value="Genomic_DNA"/>
</dbReference>
<protein>
    <submittedName>
        <fullName evidence="2">Uncharacterized protein</fullName>
    </submittedName>
</protein>
<comment type="caution">
    <text evidence="2">The sequence shown here is derived from an EMBL/GenBank/DDBJ whole genome shotgun (WGS) entry which is preliminary data.</text>
</comment>
<feature type="non-terminal residue" evidence="2">
    <location>
        <position position="79"/>
    </location>
</feature>
<evidence type="ECO:0000313" key="2">
    <source>
        <dbReference type="EMBL" id="GFD61144.1"/>
    </source>
</evidence>
<feature type="non-terminal residue" evidence="2">
    <location>
        <position position="1"/>
    </location>
</feature>
<sequence>LSAPPFQRKNTFERIGGRMLSDEEKELEKEKAARAEKGNKAKNRWSTIPNLLKFAKPAKRRVSNANELDRAAVIEGFRR</sequence>
<evidence type="ECO:0000256" key="1">
    <source>
        <dbReference type="SAM" id="MobiDB-lite"/>
    </source>
</evidence>
<gene>
    <name evidence="2" type="ORF">Tci_933113</name>
</gene>
<name>A0A699XZY6_TANCI</name>
<accession>A0A699XZY6</accession>
<reference evidence="2" key="1">
    <citation type="journal article" date="2019" name="Sci. Rep.">
        <title>Draft genome of Tanacetum cinerariifolium, the natural source of mosquito coil.</title>
        <authorList>
            <person name="Yamashiro T."/>
            <person name="Shiraishi A."/>
            <person name="Satake H."/>
            <person name="Nakayama K."/>
        </authorList>
    </citation>
    <scope>NUCLEOTIDE SEQUENCE</scope>
</reference>
<dbReference type="AlphaFoldDB" id="A0A699XZY6"/>
<proteinExistence type="predicted"/>